<dbReference type="Pfam" id="PF02563">
    <property type="entry name" value="Poly_export"/>
    <property type="match status" value="1"/>
</dbReference>
<evidence type="ECO:0000313" key="18">
    <source>
        <dbReference type="Proteomes" id="UP000292424"/>
    </source>
</evidence>
<evidence type="ECO:0008006" key="19">
    <source>
        <dbReference type="Google" id="ProtNLM"/>
    </source>
</evidence>
<keyword evidence="13" id="KW-0998">Cell outer membrane</keyword>
<dbReference type="Gene3D" id="3.10.560.10">
    <property type="entry name" value="Outer membrane lipoprotein wza domain like"/>
    <property type="match status" value="1"/>
</dbReference>
<dbReference type="AlphaFoldDB" id="A0A5P2G3K9"/>
<dbReference type="GO" id="GO:0015288">
    <property type="term" value="F:porin activity"/>
    <property type="evidence" value="ECO:0007669"/>
    <property type="project" value="UniProtKB-KW"/>
</dbReference>
<keyword evidence="4" id="KW-1134">Transmembrane beta strand</keyword>
<dbReference type="InterPro" id="IPR003715">
    <property type="entry name" value="Poly_export_N"/>
</dbReference>
<keyword evidence="8" id="KW-0625">Polysaccharide transport</keyword>
<evidence type="ECO:0000259" key="15">
    <source>
        <dbReference type="Pfam" id="PF02563"/>
    </source>
</evidence>
<feature type="domain" description="Polysaccharide export protein N-terminal" evidence="15">
    <location>
        <begin position="50"/>
        <end position="159"/>
    </location>
</feature>
<proteinExistence type="inferred from homology"/>
<dbReference type="Pfam" id="PF22461">
    <property type="entry name" value="SLBB_2"/>
    <property type="match status" value="1"/>
</dbReference>
<dbReference type="GO" id="GO:0046930">
    <property type="term" value="C:pore complex"/>
    <property type="evidence" value="ECO:0007669"/>
    <property type="project" value="UniProtKB-KW"/>
</dbReference>
<keyword evidence="12" id="KW-0564">Palmitate</keyword>
<evidence type="ECO:0000256" key="10">
    <source>
        <dbReference type="ARBA" id="ARBA00023114"/>
    </source>
</evidence>
<keyword evidence="5" id="KW-0762">Sugar transport</keyword>
<evidence type="ECO:0000256" key="9">
    <source>
        <dbReference type="ARBA" id="ARBA00023065"/>
    </source>
</evidence>
<dbReference type="InterPro" id="IPR054765">
    <property type="entry name" value="SLBB_dom"/>
</dbReference>
<keyword evidence="3" id="KW-0813">Transport</keyword>
<feature type="domain" description="SLBB" evidence="16">
    <location>
        <begin position="164"/>
        <end position="243"/>
    </location>
</feature>
<evidence type="ECO:0000313" key="17">
    <source>
        <dbReference type="EMBL" id="QES89318.1"/>
    </source>
</evidence>
<evidence type="ECO:0000256" key="11">
    <source>
        <dbReference type="ARBA" id="ARBA00023136"/>
    </source>
</evidence>
<keyword evidence="18" id="KW-1185">Reference proteome</keyword>
<sequence length="281" mass="31146">MNFRKFLSPTVLLLGCIVSLISCSEKQFMKETPYFSDVPDSVITAVNLANRNQLKIQPDDILNITLQTTDPLATANLNNISGANTMTSSTNTTSGQYLIGGGQNAIGSDGVGFLVDSLGELNLPIFGRIKLSEMSTDSARNFLQKKADKLYKNATVNVRFVNMKIGVLGEVNRPGYFYMGNEKNTILDALLMAGDMTIYGKRKNVLLLRDSAGVMTMHRFNMDSKDMLTSQYFYLKQRDVIYVEPNKARIQGLNSPVYTKVGLAVSILTLLVLVWTRIDNN</sequence>
<accession>A0A5P2G3K9</accession>
<dbReference type="PROSITE" id="PS51257">
    <property type="entry name" value="PROKAR_LIPOPROTEIN"/>
    <property type="match status" value="1"/>
</dbReference>
<keyword evidence="14" id="KW-0449">Lipoprotein</keyword>
<keyword evidence="6" id="KW-0812">Transmembrane</keyword>
<evidence type="ECO:0000256" key="8">
    <source>
        <dbReference type="ARBA" id="ARBA00023047"/>
    </source>
</evidence>
<evidence type="ECO:0000256" key="5">
    <source>
        <dbReference type="ARBA" id="ARBA00022597"/>
    </source>
</evidence>
<evidence type="ECO:0000256" key="2">
    <source>
        <dbReference type="ARBA" id="ARBA00009450"/>
    </source>
</evidence>
<evidence type="ECO:0000259" key="16">
    <source>
        <dbReference type="Pfam" id="PF22461"/>
    </source>
</evidence>
<keyword evidence="7" id="KW-0732">Signal</keyword>
<evidence type="ECO:0000256" key="12">
    <source>
        <dbReference type="ARBA" id="ARBA00023139"/>
    </source>
</evidence>
<protein>
    <recommendedName>
        <fullName evidence="19">Soluble ligand binding domain-containing protein</fullName>
    </recommendedName>
</protein>
<name>A0A5P2G3K9_9BACT</name>
<dbReference type="PANTHER" id="PTHR33619:SF3">
    <property type="entry name" value="POLYSACCHARIDE EXPORT PROTEIN GFCE-RELATED"/>
    <property type="match status" value="1"/>
</dbReference>
<dbReference type="GO" id="GO:0015159">
    <property type="term" value="F:polysaccharide transmembrane transporter activity"/>
    <property type="evidence" value="ECO:0007669"/>
    <property type="project" value="InterPro"/>
</dbReference>
<evidence type="ECO:0000256" key="4">
    <source>
        <dbReference type="ARBA" id="ARBA00022452"/>
    </source>
</evidence>
<evidence type="ECO:0000256" key="3">
    <source>
        <dbReference type="ARBA" id="ARBA00022448"/>
    </source>
</evidence>
<evidence type="ECO:0000256" key="13">
    <source>
        <dbReference type="ARBA" id="ARBA00023237"/>
    </source>
</evidence>
<dbReference type="GO" id="GO:0009279">
    <property type="term" value="C:cell outer membrane"/>
    <property type="evidence" value="ECO:0007669"/>
    <property type="project" value="UniProtKB-SubCell"/>
</dbReference>
<dbReference type="EMBL" id="CP044016">
    <property type="protein sequence ID" value="QES89318.1"/>
    <property type="molecule type" value="Genomic_DNA"/>
</dbReference>
<evidence type="ECO:0000256" key="6">
    <source>
        <dbReference type="ARBA" id="ARBA00022692"/>
    </source>
</evidence>
<evidence type="ECO:0000256" key="14">
    <source>
        <dbReference type="ARBA" id="ARBA00023288"/>
    </source>
</evidence>
<dbReference type="KEGG" id="arac:E0W69_011800"/>
<dbReference type="OrthoDB" id="662756at2"/>
<keyword evidence="9" id="KW-0406">Ion transport</keyword>
<comment type="subcellular location">
    <subcellularLocation>
        <location evidence="1">Cell outer membrane</location>
        <topology evidence="1">Multi-pass membrane protein</topology>
    </subcellularLocation>
</comment>
<organism evidence="17 18">
    <name type="scientific">Rhizosphaericola mali</name>
    <dbReference type="NCBI Taxonomy" id="2545455"/>
    <lineage>
        <taxon>Bacteria</taxon>
        <taxon>Pseudomonadati</taxon>
        <taxon>Bacteroidota</taxon>
        <taxon>Chitinophagia</taxon>
        <taxon>Chitinophagales</taxon>
        <taxon>Chitinophagaceae</taxon>
        <taxon>Rhizosphaericola</taxon>
    </lineage>
</organism>
<comment type="similarity">
    <text evidence="2">Belongs to the BexD/CtrA/VexA family.</text>
</comment>
<evidence type="ECO:0000256" key="1">
    <source>
        <dbReference type="ARBA" id="ARBA00004571"/>
    </source>
</evidence>
<reference evidence="17 18" key="1">
    <citation type="submission" date="2019-09" db="EMBL/GenBank/DDBJ databases">
        <title>Complete genome sequence of Arachidicoccus sp. B3-10 isolated from apple orchard soil.</title>
        <authorList>
            <person name="Kim H.S."/>
            <person name="Han K.-I."/>
            <person name="Suh M.K."/>
            <person name="Lee K.C."/>
            <person name="Eom M.K."/>
            <person name="Kim J.-S."/>
            <person name="Kang S.W."/>
            <person name="Sin Y."/>
            <person name="Lee J.-S."/>
        </authorList>
    </citation>
    <scope>NUCLEOTIDE SEQUENCE [LARGE SCALE GENOMIC DNA]</scope>
    <source>
        <strain evidence="17 18">B3-10</strain>
    </source>
</reference>
<keyword evidence="10" id="KW-0626">Porin</keyword>
<evidence type="ECO:0000256" key="7">
    <source>
        <dbReference type="ARBA" id="ARBA00022729"/>
    </source>
</evidence>
<dbReference type="Proteomes" id="UP000292424">
    <property type="component" value="Chromosome"/>
</dbReference>
<keyword evidence="11" id="KW-0472">Membrane</keyword>
<dbReference type="GO" id="GO:0006811">
    <property type="term" value="P:monoatomic ion transport"/>
    <property type="evidence" value="ECO:0007669"/>
    <property type="project" value="UniProtKB-KW"/>
</dbReference>
<gene>
    <name evidence="17" type="ORF">E0W69_011800</name>
</gene>
<dbReference type="PANTHER" id="PTHR33619">
    <property type="entry name" value="POLYSACCHARIDE EXPORT PROTEIN GFCE-RELATED"/>
    <property type="match status" value="1"/>
</dbReference>
<dbReference type="InterPro" id="IPR049712">
    <property type="entry name" value="Poly_export"/>
</dbReference>